<dbReference type="Gene3D" id="3.40.50.720">
    <property type="entry name" value="NAD(P)-binding Rossmann-like Domain"/>
    <property type="match status" value="1"/>
</dbReference>
<dbReference type="PANTHER" id="PTHR43544:SF12">
    <property type="entry name" value="NAD(P)-BINDING ROSSMANN-FOLD SUPERFAMILY PROTEIN"/>
    <property type="match status" value="1"/>
</dbReference>
<sequence length="263" mass="29038">MTQAQNSAALNQTKPFTAMVFGASGGIGHAMVLEILKQHPDATVYRFARHLERLAPLNPTTPGQILDVLWDLNAPEALAETLTELSKPQASAKLKIDFIFLASGFLHDETQQPEKSYQQLKPENLMRSFALNAVGPVMVLQTLLQHLDLKHPCKMGVLSARVGSISDNRKGGWHSYRASKAAMNMLLKNLAIELQRKRAPITLVGLQPGTTDTALSKPFTKNLTNDQLQSPAFTAENLWHVLQELTPEDSGQLFDFKGESFEP</sequence>
<dbReference type="PANTHER" id="PTHR43544">
    <property type="entry name" value="SHORT-CHAIN DEHYDROGENASE/REDUCTASE"/>
    <property type="match status" value="1"/>
</dbReference>
<dbReference type="Pfam" id="PF00106">
    <property type="entry name" value="adh_short"/>
    <property type="match status" value="1"/>
</dbReference>
<organism evidence="1 2">
    <name type="scientific">Thiosulfativibrio zosterae</name>
    <dbReference type="NCBI Taxonomy" id="2675053"/>
    <lineage>
        <taxon>Bacteria</taxon>
        <taxon>Pseudomonadati</taxon>
        <taxon>Pseudomonadota</taxon>
        <taxon>Gammaproteobacteria</taxon>
        <taxon>Thiotrichales</taxon>
        <taxon>Piscirickettsiaceae</taxon>
        <taxon>Thiosulfativibrio</taxon>
    </lineage>
</organism>
<dbReference type="InterPro" id="IPR036291">
    <property type="entry name" value="NAD(P)-bd_dom_sf"/>
</dbReference>
<dbReference type="InterPro" id="IPR051468">
    <property type="entry name" value="Fungal_SecMetab_SDRs"/>
</dbReference>
<dbReference type="KEGG" id="tzo:THMIRHAT_23130"/>
<dbReference type="AlphaFoldDB" id="A0A6F8PRB0"/>
<dbReference type="InterPro" id="IPR002347">
    <property type="entry name" value="SDR_fam"/>
</dbReference>
<dbReference type="PRINTS" id="PR00081">
    <property type="entry name" value="GDHRDH"/>
</dbReference>
<dbReference type="GO" id="GO:0016491">
    <property type="term" value="F:oxidoreductase activity"/>
    <property type="evidence" value="ECO:0007669"/>
    <property type="project" value="TreeGrafter"/>
</dbReference>
<proteinExistence type="predicted"/>
<dbReference type="GO" id="GO:0005737">
    <property type="term" value="C:cytoplasm"/>
    <property type="evidence" value="ECO:0007669"/>
    <property type="project" value="TreeGrafter"/>
</dbReference>
<dbReference type="SUPFAM" id="SSF51735">
    <property type="entry name" value="NAD(P)-binding Rossmann-fold domains"/>
    <property type="match status" value="1"/>
</dbReference>
<reference evidence="2" key="1">
    <citation type="submission" date="2019-11" db="EMBL/GenBank/DDBJ databases">
        <title>Isolation and characterization of two novel species in the genus Thiomicrorhabdus.</title>
        <authorList>
            <person name="Mochizuki J."/>
            <person name="Kojima H."/>
            <person name="Fukui M."/>
        </authorList>
    </citation>
    <scope>NUCLEOTIDE SEQUENCE [LARGE SCALE GENOMIC DNA]</scope>
    <source>
        <strain evidence="2">AkT22</strain>
    </source>
</reference>
<protein>
    <submittedName>
        <fullName evidence="1">SDR family oxidoreductase</fullName>
    </submittedName>
</protein>
<keyword evidence="2" id="KW-1185">Reference proteome</keyword>
<gene>
    <name evidence="1" type="ORF">THMIRHAT_23130</name>
</gene>
<evidence type="ECO:0000313" key="2">
    <source>
        <dbReference type="Proteomes" id="UP000501466"/>
    </source>
</evidence>
<name>A0A6F8PRB0_9GAMM</name>
<dbReference type="RefSeq" id="WP_243831453.1">
    <property type="nucleotide sequence ID" value="NZ_AP021888.1"/>
</dbReference>
<evidence type="ECO:0000313" key="1">
    <source>
        <dbReference type="EMBL" id="BBP44567.1"/>
    </source>
</evidence>
<accession>A0A6F8PRB0</accession>
<dbReference type="EMBL" id="AP021888">
    <property type="protein sequence ID" value="BBP44567.1"/>
    <property type="molecule type" value="Genomic_DNA"/>
</dbReference>
<dbReference type="Proteomes" id="UP000501466">
    <property type="component" value="Chromosome"/>
</dbReference>